<dbReference type="EMBL" id="JMKJ01000590">
    <property type="protein sequence ID" value="KGG50270.1"/>
    <property type="molecule type" value="Genomic_DNA"/>
</dbReference>
<dbReference type="GO" id="GO:0005666">
    <property type="term" value="C:RNA polymerase III complex"/>
    <property type="evidence" value="ECO:0007669"/>
    <property type="project" value="TreeGrafter"/>
</dbReference>
<keyword evidence="7" id="KW-0240">DNA-directed RNA polymerase</keyword>
<evidence type="ECO:0000313" key="8">
    <source>
        <dbReference type="Proteomes" id="UP000029725"/>
    </source>
</evidence>
<evidence type="ECO:0000256" key="1">
    <source>
        <dbReference type="ARBA" id="ARBA00004123"/>
    </source>
</evidence>
<name>A0A098VMS7_9MICR</name>
<dbReference type="AlphaFoldDB" id="A0A098VMS7"/>
<dbReference type="PANTHER" id="PTHR12056">
    <property type="entry name" value="DNA-DIRECTED RNA POLYMERASES I, II, AND III"/>
    <property type="match status" value="1"/>
</dbReference>
<dbReference type="Gene3D" id="2.20.28.30">
    <property type="entry name" value="RNA polymerase ii, chain L"/>
    <property type="match status" value="1"/>
</dbReference>
<organism evidence="7 8">
    <name type="scientific">Mitosporidium daphniae</name>
    <dbReference type="NCBI Taxonomy" id="1485682"/>
    <lineage>
        <taxon>Eukaryota</taxon>
        <taxon>Fungi</taxon>
        <taxon>Fungi incertae sedis</taxon>
        <taxon>Microsporidia</taxon>
        <taxon>Mitosporidium</taxon>
    </lineage>
</organism>
<dbReference type="PANTHER" id="PTHR12056:SF2">
    <property type="entry name" value="GEO11084P1"/>
    <property type="match status" value="1"/>
</dbReference>
<dbReference type="InterPro" id="IPR039747">
    <property type="entry name" value="RPABC4"/>
</dbReference>
<dbReference type="GO" id="GO:0008270">
    <property type="term" value="F:zinc ion binding"/>
    <property type="evidence" value="ECO:0007669"/>
    <property type="project" value="InterPro"/>
</dbReference>
<evidence type="ECO:0000256" key="6">
    <source>
        <dbReference type="SAM" id="MobiDB-lite"/>
    </source>
</evidence>
<dbReference type="SMART" id="SM00659">
    <property type="entry name" value="RPOLCX"/>
    <property type="match status" value="1"/>
</dbReference>
<dbReference type="HOGENOM" id="CLU_179456_0_1_1"/>
<gene>
    <name evidence="7" type="ORF">DI09_7p490</name>
</gene>
<dbReference type="GO" id="GO:0005665">
    <property type="term" value="C:RNA polymerase II, core complex"/>
    <property type="evidence" value="ECO:0007669"/>
    <property type="project" value="TreeGrafter"/>
</dbReference>
<keyword evidence="2" id="KW-0479">Metal-binding</keyword>
<comment type="caution">
    <text evidence="7">The sequence shown here is derived from an EMBL/GenBank/DDBJ whole genome shotgun (WGS) entry which is preliminary data.</text>
</comment>
<comment type="similarity">
    <text evidence="5">Belongs to the archaeal Rpo12/eukaryotic RPC10 RNA polymerase subunit family.</text>
</comment>
<comment type="subcellular location">
    <subcellularLocation>
        <location evidence="1">Nucleus</location>
    </subcellularLocation>
</comment>
<dbReference type="InterPro" id="IPR029040">
    <property type="entry name" value="RPABC4/Spt4"/>
</dbReference>
<evidence type="ECO:0000313" key="7">
    <source>
        <dbReference type="EMBL" id="KGG50270.1"/>
    </source>
</evidence>
<dbReference type="SUPFAM" id="SSF63393">
    <property type="entry name" value="RNA polymerase subunits"/>
    <property type="match status" value="1"/>
</dbReference>
<dbReference type="InterPro" id="IPR006591">
    <property type="entry name" value="RNAP_P/RPABC4"/>
</dbReference>
<accession>A0A098VMS7</accession>
<keyword evidence="3" id="KW-0862">Zinc</keyword>
<proteinExistence type="inferred from homology"/>
<evidence type="ECO:0000256" key="4">
    <source>
        <dbReference type="ARBA" id="ARBA00023242"/>
    </source>
</evidence>
<dbReference type="Proteomes" id="UP000029725">
    <property type="component" value="Unassembled WGS sequence"/>
</dbReference>
<reference evidence="7 8" key="1">
    <citation type="submission" date="2014-04" db="EMBL/GenBank/DDBJ databases">
        <title>A new species of microsporidia sheds light on the evolution of extreme parasitism.</title>
        <authorList>
            <person name="Haag K.L."/>
            <person name="James T.Y."/>
            <person name="Larsson R."/>
            <person name="Schaer T.M."/>
            <person name="Refardt D."/>
            <person name="Pombert J.-F."/>
            <person name="Ebert D."/>
        </authorList>
    </citation>
    <scope>NUCLEOTIDE SEQUENCE [LARGE SCALE GENOMIC DNA]</scope>
    <source>
        <strain evidence="7 8">UGP3</strain>
        <tissue evidence="7">Spores</tissue>
    </source>
</reference>
<dbReference type="GO" id="GO:0003677">
    <property type="term" value="F:DNA binding"/>
    <property type="evidence" value="ECO:0007669"/>
    <property type="project" value="InterPro"/>
</dbReference>
<protein>
    <submittedName>
        <fullName evidence="7">Subunit RpaBC4 of DNA-directed RNA polymerase I/II/III</fullName>
    </submittedName>
</protein>
<keyword evidence="8" id="KW-1185">Reference proteome</keyword>
<dbReference type="VEuPathDB" id="MicrosporidiaDB:DI09_7p490"/>
<dbReference type="GO" id="GO:0003899">
    <property type="term" value="F:DNA-directed RNA polymerase activity"/>
    <property type="evidence" value="ECO:0007669"/>
    <property type="project" value="InterPro"/>
</dbReference>
<keyword evidence="7" id="KW-0804">Transcription</keyword>
<evidence type="ECO:0000256" key="2">
    <source>
        <dbReference type="ARBA" id="ARBA00022723"/>
    </source>
</evidence>
<dbReference type="RefSeq" id="XP_013236697.1">
    <property type="nucleotide sequence ID" value="XM_013381243.1"/>
</dbReference>
<dbReference type="GeneID" id="25260880"/>
<dbReference type="GO" id="GO:0006351">
    <property type="term" value="P:DNA-templated transcription"/>
    <property type="evidence" value="ECO:0007669"/>
    <property type="project" value="InterPro"/>
</dbReference>
<evidence type="ECO:0000256" key="5">
    <source>
        <dbReference type="ARBA" id="ARBA00025770"/>
    </source>
</evidence>
<dbReference type="OrthoDB" id="5585087at2759"/>
<evidence type="ECO:0000256" key="3">
    <source>
        <dbReference type="ARBA" id="ARBA00022833"/>
    </source>
</evidence>
<dbReference type="Pfam" id="PF03604">
    <property type="entry name" value="Zn_ribbon_RPAB4"/>
    <property type="match status" value="1"/>
</dbReference>
<keyword evidence="4" id="KW-0539">Nucleus</keyword>
<feature type="region of interest" description="Disordered" evidence="6">
    <location>
        <begin position="1"/>
        <end position="24"/>
    </location>
</feature>
<dbReference type="GO" id="GO:0005736">
    <property type="term" value="C:RNA polymerase I complex"/>
    <property type="evidence" value="ECO:0007669"/>
    <property type="project" value="TreeGrafter"/>
</dbReference>
<sequence length="85" mass="9432">MNNPPSSFPDQAAGPISHSSARPNLMAPPMKYICGGILGSFILECCVENELRPKDAIRCKECGYRIMYKKRTSRVGVSESSLRRI</sequence>